<evidence type="ECO:0000313" key="3">
    <source>
        <dbReference type="Proteomes" id="UP001172911"/>
    </source>
</evidence>
<sequence length="51" mass="5782">MRKIKRNIEKKTIHQVKEEKFAEANNGFKKILAGICGGLLIITLIIFANQV</sequence>
<reference evidence="2" key="1">
    <citation type="journal article" date="2023" name="J. Hazard. Mater.">
        <title>Anaerobic biodegradation of pyrene and benzo[a]pyrene by a new sulfate-reducing Desulforamulus aquiferis strain DSA.</title>
        <authorList>
            <person name="Zhang Z."/>
            <person name="Sun J."/>
            <person name="Gong X."/>
            <person name="Wang C."/>
            <person name="Wang H."/>
        </authorList>
    </citation>
    <scope>NUCLEOTIDE SEQUENCE</scope>
    <source>
        <strain evidence="2">DSA</strain>
    </source>
</reference>
<dbReference type="AlphaFoldDB" id="A0AAW7Z7U9"/>
<accession>A0AAW7Z7U9</accession>
<comment type="caution">
    <text evidence="2">The sequence shown here is derived from an EMBL/GenBank/DDBJ whole genome shotgun (WGS) entry which is preliminary data.</text>
</comment>
<protein>
    <submittedName>
        <fullName evidence="2">Uncharacterized protein</fullName>
    </submittedName>
</protein>
<keyword evidence="3" id="KW-1185">Reference proteome</keyword>
<dbReference type="EMBL" id="JARPTC010000001">
    <property type="protein sequence ID" value="MDO7785626.1"/>
    <property type="molecule type" value="Genomic_DNA"/>
</dbReference>
<dbReference type="Proteomes" id="UP001172911">
    <property type="component" value="Unassembled WGS sequence"/>
</dbReference>
<reference evidence="2" key="2">
    <citation type="submission" date="2023-03" db="EMBL/GenBank/DDBJ databases">
        <authorList>
            <person name="Zhang Z."/>
        </authorList>
    </citation>
    <scope>NUCLEOTIDE SEQUENCE</scope>
    <source>
        <strain evidence="2">DSA</strain>
    </source>
</reference>
<dbReference type="RefSeq" id="WP_304540169.1">
    <property type="nucleotide sequence ID" value="NZ_JARPTC010000001.1"/>
</dbReference>
<gene>
    <name evidence="2" type="ORF">P6N53_00050</name>
</gene>
<organism evidence="2 3">
    <name type="scientific">Desulforamulus aquiferis</name>
    <dbReference type="NCBI Taxonomy" id="1397668"/>
    <lineage>
        <taxon>Bacteria</taxon>
        <taxon>Bacillati</taxon>
        <taxon>Bacillota</taxon>
        <taxon>Clostridia</taxon>
        <taxon>Eubacteriales</taxon>
        <taxon>Peptococcaceae</taxon>
        <taxon>Desulforamulus</taxon>
    </lineage>
</organism>
<keyword evidence="1" id="KW-0812">Transmembrane</keyword>
<proteinExistence type="predicted"/>
<feature type="transmembrane region" description="Helical" evidence="1">
    <location>
        <begin position="31"/>
        <end position="48"/>
    </location>
</feature>
<keyword evidence="1" id="KW-0472">Membrane</keyword>
<evidence type="ECO:0000256" key="1">
    <source>
        <dbReference type="SAM" id="Phobius"/>
    </source>
</evidence>
<keyword evidence="1" id="KW-1133">Transmembrane helix</keyword>
<name>A0AAW7Z7U9_9FIRM</name>
<evidence type="ECO:0000313" key="2">
    <source>
        <dbReference type="EMBL" id="MDO7785626.1"/>
    </source>
</evidence>